<evidence type="ECO:0008006" key="5">
    <source>
        <dbReference type="Google" id="ProtNLM"/>
    </source>
</evidence>
<evidence type="ECO:0000313" key="4">
    <source>
        <dbReference type="Proteomes" id="UP000235965"/>
    </source>
</evidence>
<feature type="coiled-coil region" evidence="1">
    <location>
        <begin position="161"/>
        <end position="195"/>
    </location>
</feature>
<accession>A0A2J7PNU0</accession>
<dbReference type="PANTHER" id="PTHR13066">
    <property type="entry name" value="BASIC LEUCINE ZIPPER NUCLEAR FACTOR 1 BLZF1 PROTEIN"/>
    <property type="match status" value="1"/>
</dbReference>
<sequence>MEHPRKDAVKQVLPLPVRMQGDGMENEAEVKSDAVPVKRDKNSLGSRLIYRAPDFKHFTPTPPVITGKLVNLVPKNITQTKKDKILLGNLKGKEPKFVPYEPYKAAVKPIIPYEKKGKPRDRKISQNSLDLKIRVTNMPDVKDGIREHEESSKEAGVGDQTDAAAQERKAMENEIKTLREENGQLESQLKFQAQVNGELKNLLVAAVGEDLETRVHLLTEDKLQLARALLNSAQRLSTHQEQTEWLAGQCEVWRSKFLASSLMVEELARWKAALNQKATDLQEALKRVLEERGKARESLLNTYRNLSVLRENFDHTYSISHKPELASTNILDLAAGTMLLSKSLHHTLLGSSNTHARTEPDFTGLSMSTCAEKIAESLLANPMPLLLSDAACSAVMGAAVAVGGQMLIGPSIPVCCGHCSGEIKLERSAGGGIHSTRDHNYVRSVLRNTKENCVGPAIQN</sequence>
<reference evidence="3 4" key="1">
    <citation type="submission" date="2017-12" db="EMBL/GenBank/DDBJ databases">
        <title>Hemimetabolous genomes reveal molecular basis of termite eusociality.</title>
        <authorList>
            <person name="Harrison M.C."/>
            <person name="Jongepier E."/>
            <person name="Robertson H.M."/>
            <person name="Arning N."/>
            <person name="Bitard-Feildel T."/>
            <person name="Chao H."/>
            <person name="Childers C.P."/>
            <person name="Dinh H."/>
            <person name="Doddapaneni H."/>
            <person name="Dugan S."/>
            <person name="Gowin J."/>
            <person name="Greiner C."/>
            <person name="Han Y."/>
            <person name="Hu H."/>
            <person name="Hughes D.S.T."/>
            <person name="Huylmans A.-K."/>
            <person name="Kemena C."/>
            <person name="Kremer L.P.M."/>
            <person name="Lee S.L."/>
            <person name="Lopez-Ezquerra A."/>
            <person name="Mallet L."/>
            <person name="Monroy-Kuhn J.M."/>
            <person name="Moser A."/>
            <person name="Murali S.C."/>
            <person name="Muzny D.M."/>
            <person name="Otani S."/>
            <person name="Piulachs M.-D."/>
            <person name="Poelchau M."/>
            <person name="Qu J."/>
            <person name="Schaub F."/>
            <person name="Wada-Katsumata A."/>
            <person name="Worley K.C."/>
            <person name="Xie Q."/>
            <person name="Ylla G."/>
            <person name="Poulsen M."/>
            <person name="Gibbs R.A."/>
            <person name="Schal C."/>
            <person name="Richards S."/>
            <person name="Belles X."/>
            <person name="Korb J."/>
            <person name="Bornberg-Bauer E."/>
        </authorList>
    </citation>
    <scope>NUCLEOTIDE SEQUENCE [LARGE SCALE GENOMIC DNA]</scope>
    <source>
        <tissue evidence="3">Whole body</tissue>
    </source>
</reference>
<feature type="coiled-coil region" evidence="1">
    <location>
        <begin position="267"/>
        <end position="298"/>
    </location>
</feature>
<dbReference type="FunCoup" id="A0A2J7PNU0">
    <property type="interactions" value="259"/>
</dbReference>
<organism evidence="3 4">
    <name type="scientific">Cryptotermes secundus</name>
    <dbReference type="NCBI Taxonomy" id="105785"/>
    <lineage>
        <taxon>Eukaryota</taxon>
        <taxon>Metazoa</taxon>
        <taxon>Ecdysozoa</taxon>
        <taxon>Arthropoda</taxon>
        <taxon>Hexapoda</taxon>
        <taxon>Insecta</taxon>
        <taxon>Pterygota</taxon>
        <taxon>Neoptera</taxon>
        <taxon>Polyneoptera</taxon>
        <taxon>Dictyoptera</taxon>
        <taxon>Blattodea</taxon>
        <taxon>Blattoidea</taxon>
        <taxon>Termitoidae</taxon>
        <taxon>Kalotermitidae</taxon>
        <taxon>Cryptotermitinae</taxon>
        <taxon>Cryptotermes</taxon>
    </lineage>
</organism>
<dbReference type="STRING" id="105785.A0A2J7PNU0"/>
<evidence type="ECO:0000313" key="3">
    <source>
        <dbReference type="EMBL" id="PNF18007.1"/>
    </source>
</evidence>
<dbReference type="GO" id="GO:0007030">
    <property type="term" value="P:Golgi organization"/>
    <property type="evidence" value="ECO:0007669"/>
    <property type="project" value="InterPro"/>
</dbReference>
<comment type="caution">
    <text evidence="3">The sequence shown here is derived from an EMBL/GenBank/DDBJ whole genome shotgun (WGS) entry which is preliminary data.</text>
</comment>
<dbReference type="Proteomes" id="UP000235965">
    <property type="component" value="Unassembled WGS sequence"/>
</dbReference>
<dbReference type="GO" id="GO:0043001">
    <property type="term" value="P:Golgi to plasma membrane protein transport"/>
    <property type="evidence" value="ECO:0007669"/>
    <property type="project" value="InterPro"/>
</dbReference>
<dbReference type="InterPro" id="IPR027095">
    <property type="entry name" value="Golgin-45"/>
</dbReference>
<name>A0A2J7PNU0_9NEOP</name>
<dbReference type="EMBL" id="NEVH01023284">
    <property type="protein sequence ID" value="PNF18007.1"/>
    <property type="molecule type" value="Genomic_DNA"/>
</dbReference>
<keyword evidence="1" id="KW-0175">Coiled coil</keyword>
<dbReference type="InParanoid" id="A0A2J7PNU0"/>
<gene>
    <name evidence="3" type="ORF">B7P43_G12637</name>
</gene>
<keyword evidence="4" id="KW-1185">Reference proteome</keyword>
<dbReference type="AlphaFoldDB" id="A0A2J7PNU0"/>
<proteinExistence type="predicted"/>
<dbReference type="PANTHER" id="PTHR13066:SF2">
    <property type="entry name" value="GOLGIN-45"/>
    <property type="match status" value="1"/>
</dbReference>
<feature type="region of interest" description="Disordered" evidence="2">
    <location>
        <begin position="1"/>
        <end position="34"/>
    </location>
</feature>
<dbReference type="OrthoDB" id="5959043at2759"/>
<evidence type="ECO:0000256" key="2">
    <source>
        <dbReference type="SAM" id="MobiDB-lite"/>
    </source>
</evidence>
<protein>
    <recommendedName>
        <fullName evidence="5">Golgin-45</fullName>
    </recommendedName>
</protein>
<dbReference type="GO" id="GO:0000139">
    <property type="term" value="C:Golgi membrane"/>
    <property type="evidence" value="ECO:0007669"/>
    <property type="project" value="TreeGrafter"/>
</dbReference>
<evidence type="ECO:0000256" key="1">
    <source>
        <dbReference type="SAM" id="Coils"/>
    </source>
</evidence>